<dbReference type="CDD" id="cd06325">
    <property type="entry name" value="PBP1_ABC_unchar_transporter"/>
    <property type="match status" value="1"/>
</dbReference>
<dbReference type="InterPro" id="IPR007487">
    <property type="entry name" value="ABC_transpt-TYRBP-like"/>
</dbReference>
<dbReference type="RefSeq" id="WP_104207090.1">
    <property type="nucleotide sequence ID" value="NZ_PHHC01000105.1"/>
</dbReference>
<dbReference type="EMBL" id="PHHC01000105">
    <property type="protein sequence ID" value="PPE03387.1"/>
    <property type="molecule type" value="Genomic_DNA"/>
</dbReference>
<reference evidence="1 2" key="1">
    <citation type="submission" date="2017-11" db="EMBL/GenBank/DDBJ databases">
        <title>Comparative genomic analysis of Holospora spp., intranuclear symbionts of paramecia.</title>
        <authorList>
            <person name="Garushyants S.K."/>
            <person name="Beliavskaya A."/>
            <person name="Malko D.B."/>
            <person name="Logacheva M.D."/>
            <person name="Rautian M.S."/>
            <person name="Gelfand M.S."/>
        </authorList>
    </citation>
    <scope>NUCLEOTIDE SEQUENCE [LARGE SCALE GENOMIC DNA]</scope>
    <source>
        <strain evidence="2">02AZ16</strain>
    </source>
</reference>
<name>A0A2S5R7X3_9PROT</name>
<accession>A0A2S5R7X3</accession>
<keyword evidence="2" id="KW-1185">Reference proteome</keyword>
<proteinExistence type="predicted"/>
<gene>
    <name evidence="1" type="ORF">HCUR_01126</name>
</gene>
<evidence type="ECO:0000313" key="2">
    <source>
        <dbReference type="Proteomes" id="UP000239425"/>
    </source>
</evidence>
<comment type="caution">
    <text evidence="1">The sequence shown here is derived from an EMBL/GenBank/DDBJ whole genome shotgun (WGS) entry which is preliminary data.</text>
</comment>
<dbReference type="Pfam" id="PF04392">
    <property type="entry name" value="ABC_sub_bind"/>
    <property type="match status" value="1"/>
</dbReference>
<dbReference type="OrthoDB" id="9776955at2"/>
<dbReference type="PANTHER" id="PTHR35271:SF1">
    <property type="entry name" value="ABC TRANSPORTER, SUBSTRATE-BINDING LIPOPROTEIN"/>
    <property type="match status" value="1"/>
</dbReference>
<dbReference type="Gene3D" id="3.40.50.2300">
    <property type="match status" value="2"/>
</dbReference>
<organism evidence="1 2">
    <name type="scientific">Holospora curviuscula</name>
    <dbReference type="NCBI Taxonomy" id="1082868"/>
    <lineage>
        <taxon>Bacteria</taxon>
        <taxon>Pseudomonadati</taxon>
        <taxon>Pseudomonadota</taxon>
        <taxon>Alphaproteobacteria</taxon>
        <taxon>Holosporales</taxon>
        <taxon>Holosporaceae</taxon>
        <taxon>Holospora</taxon>
    </lineage>
</organism>
<sequence length="322" mass="35209">MKKFFYFIAVFIISITAFTIYNNKTHNTLPVVAIANYGPHASLETAIAGFKEQMRAEGFTENQNIHYETADVGFDPSLIQQMLISLKAHNPRAMLVMTTPVAQAVKGKIHDIPLIYTVITDPVEAGLIKEKYKAGTNITGSSDMQDLKAFLKFAKSILPEAKRVGLLYATSEANDIALVNMMKASAAELDMSVIAIPVEQARDVQIRMQEFKNKVDLIYVGTSGPIQPTLPVISAEARKMHIPVFNVEVQAVRDGLALASFGVDYTTVGRNAAKLTADVLRGQKISDLTPLYPAPEDHHGLINKKLATELGITIPSNIAIVE</sequence>
<evidence type="ECO:0000313" key="1">
    <source>
        <dbReference type="EMBL" id="PPE03387.1"/>
    </source>
</evidence>
<dbReference type="PANTHER" id="PTHR35271">
    <property type="entry name" value="ABC TRANSPORTER, SUBSTRATE-BINDING LIPOPROTEIN-RELATED"/>
    <property type="match status" value="1"/>
</dbReference>
<protein>
    <submittedName>
        <fullName evidence="1">ABC transporter substrate binding protein</fullName>
    </submittedName>
</protein>
<dbReference type="AlphaFoldDB" id="A0A2S5R7X3"/>
<dbReference type="Proteomes" id="UP000239425">
    <property type="component" value="Unassembled WGS sequence"/>
</dbReference>